<feature type="chain" id="PRO_5036944255" evidence="1">
    <location>
        <begin position="18"/>
        <end position="75"/>
    </location>
</feature>
<organism evidence="2 3">
    <name type="scientific">Rhizobium setariae</name>
    <dbReference type="NCBI Taxonomy" id="2801340"/>
    <lineage>
        <taxon>Bacteria</taxon>
        <taxon>Pseudomonadati</taxon>
        <taxon>Pseudomonadota</taxon>
        <taxon>Alphaproteobacteria</taxon>
        <taxon>Hyphomicrobiales</taxon>
        <taxon>Rhizobiaceae</taxon>
        <taxon>Rhizobium/Agrobacterium group</taxon>
        <taxon>Rhizobium</taxon>
    </lineage>
</organism>
<name>A0A937CNW0_9HYPH</name>
<comment type="caution">
    <text evidence="2">The sequence shown here is derived from an EMBL/GenBank/DDBJ whole genome shotgun (WGS) entry which is preliminary data.</text>
</comment>
<proteinExistence type="predicted"/>
<gene>
    <name evidence="2" type="ORF">JJB09_06530</name>
</gene>
<evidence type="ECO:0000313" key="2">
    <source>
        <dbReference type="EMBL" id="MBL0371678.1"/>
    </source>
</evidence>
<accession>A0A937CNW0</accession>
<keyword evidence="3" id="KW-1185">Reference proteome</keyword>
<feature type="signal peptide" evidence="1">
    <location>
        <begin position="1"/>
        <end position="17"/>
    </location>
</feature>
<sequence length="75" mass="8015">MRIVTMAAIATSIVAGAAFAPAVASSYGPANDQLPAVVRIADEWNTSSTPTCRLKRSWGQDYSGKPYLRKVRVCA</sequence>
<evidence type="ECO:0000313" key="3">
    <source>
        <dbReference type="Proteomes" id="UP000633219"/>
    </source>
</evidence>
<protein>
    <submittedName>
        <fullName evidence="2">Uncharacterized protein</fullName>
    </submittedName>
</protein>
<dbReference type="EMBL" id="JAEQNC010000003">
    <property type="protein sequence ID" value="MBL0371678.1"/>
    <property type="molecule type" value="Genomic_DNA"/>
</dbReference>
<keyword evidence="1" id="KW-0732">Signal</keyword>
<dbReference type="Proteomes" id="UP000633219">
    <property type="component" value="Unassembled WGS sequence"/>
</dbReference>
<dbReference type="AlphaFoldDB" id="A0A937CNW0"/>
<dbReference type="RefSeq" id="WP_201654920.1">
    <property type="nucleotide sequence ID" value="NZ_JAEQNC010000003.1"/>
</dbReference>
<reference evidence="2" key="1">
    <citation type="submission" date="2021-01" db="EMBL/GenBank/DDBJ databases">
        <title>Rhizobium sp. strain KVB221 16S ribosomal RNA gene Genome sequencing and assembly.</title>
        <authorList>
            <person name="Kang M."/>
        </authorList>
    </citation>
    <scope>NUCLEOTIDE SEQUENCE</scope>
    <source>
        <strain evidence="2">KVB221</strain>
    </source>
</reference>
<evidence type="ECO:0000256" key="1">
    <source>
        <dbReference type="SAM" id="SignalP"/>
    </source>
</evidence>